<organism evidence="1 2">
    <name type="scientific">Rhodopseudomonas palustris (strain ATCC BAA-98 / CGA009)</name>
    <dbReference type="NCBI Taxonomy" id="258594"/>
    <lineage>
        <taxon>Bacteria</taxon>
        <taxon>Pseudomonadati</taxon>
        <taxon>Pseudomonadota</taxon>
        <taxon>Alphaproteobacteria</taxon>
        <taxon>Hyphomicrobiales</taxon>
        <taxon>Nitrobacteraceae</taxon>
        <taxon>Rhodopseudomonas</taxon>
    </lineage>
</organism>
<keyword evidence="2" id="KW-1185">Reference proteome</keyword>
<dbReference type="RefSeq" id="WP_234931788.1">
    <property type="nucleotide sequence ID" value="NZ_CP116810.1"/>
</dbReference>
<dbReference type="Pfam" id="PF01144">
    <property type="entry name" value="CoA_trans"/>
    <property type="match status" value="1"/>
</dbReference>
<dbReference type="GO" id="GO:0008410">
    <property type="term" value="F:CoA-transferase activity"/>
    <property type="evidence" value="ECO:0007669"/>
    <property type="project" value="InterPro"/>
</dbReference>
<keyword evidence="1" id="KW-0808">Transferase</keyword>
<dbReference type="SMART" id="SM00882">
    <property type="entry name" value="CoA_trans"/>
    <property type="match status" value="1"/>
</dbReference>
<reference evidence="1 2" key="1">
    <citation type="journal article" date="2004" name="Nat. Biotechnol.">
        <title>Complete genome sequence of the metabolically versatile photosynthetic bacterium Rhodopseudomonas palustris.</title>
        <authorList>
            <person name="Larimer F.W."/>
            <person name="Chain P."/>
            <person name="Hauser L."/>
            <person name="Lamerdin J."/>
            <person name="Malfatti S."/>
            <person name="Do L."/>
            <person name="Land M.L."/>
            <person name="Pelletier D.A."/>
            <person name="Beatty J.T."/>
            <person name="Lang A.S."/>
            <person name="Tabita F.R."/>
            <person name="Gibson J.L."/>
            <person name="Hanson T.E."/>
            <person name="Bobst C."/>
            <person name="Torres J.L."/>
            <person name="Peres C."/>
            <person name="Harrison F.H."/>
            <person name="Gibson J."/>
            <person name="Harwood C.S."/>
        </authorList>
    </citation>
    <scope>NUCLEOTIDE SEQUENCE [LARGE SCALE GENOMIC DNA]</scope>
    <source>
        <strain evidence="2">ATCC BAA-98 / CGA009</strain>
    </source>
</reference>
<evidence type="ECO:0000313" key="2">
    <source>
        <dbReference type="Proteomes" id="UP000001426"/>
    </source>
</evidence>
<dbReference type="SUPFAM" id="SSF100950">
    <property type="entry name" value="NagB/RpiA/CoA transferase-like"/>
    <property type="match status" value="1"/>
</dbReference>
<gene>
    <name evidence="1" type="ORF">TX73_011985</name>
</gene>
<dbReference type="KEGG" id="rpa:TX73_011985"/>
<dbReference type="InterPro" id="IPR037171">
    <property type="entry name" value="NagB/RpiA_transferase-like"/>
</dbReference>
<sequence length="354" mass="38866">MASTDDRTATITPATTREDIGEQMAQTRLISLQEAVRRYSWDGMQYASGAALPIGSDAIIFGRELLRQGRRDLHAIFHCNSQQLNLLAAAGVVTKAECGFSALEVFGFANGLRRAVESGHMALEDYSNLGLPLRLLGGALNWPFVPATVNIGSDLQYRSAFAPDDYPSTHKIPTVVDPFTGREIGAFSPLKPDLAAIHVTLADPYGNSIMLGTEWSRVELSRAAKKVIIIADAIVDTDCIRQYPNLVRIPDLVVEAVVHWPFAAWPQSSPGMYDVDEAHMKFMNKALGSEDGTAAYIRDFVTSYRDIDSYLDMIGRDKIAKLSNSNTSFLLDPYRRWILPPDEVAALSAQEVAA</sequence>
<dbReference type="Proteomes" id="UP000001426">
    <property type="component" value="Chromosome"/>
</dbReference>
<dbReference type="GeneID" id="66893376"/>
<dbReference type="EMBL" id="CP116810">
    <property type="protein sequence ID" value="WCL92480.1"/>
    <property type="molecule type" value="Genomic_DNA"/>
</dbReference>
<dbReference type="Gene3D" id="3.30.30.40">
    <property type="match status" value="1"/>
</dbReference>
<proteinExistence type="predicted"/>
<dbReference type="AlphaFoldDB" id="A0AAE9XZ86"/>
<protein>
    <submittedName>
        <fullName evidence="1">CoA transferase subunit A</fullName>
    </submittedName>
</protein>
<dbReference type="InterPro" id="IPR004165">
    <property type="entry name" value="CoA_trans_fam_I"/>
</dbReference>
<name>A0AAE9XZ86_RHOPA</name>
<accession>A0AAE9XZ86</accession>
<evidence type="ECO:0000313" key="1">
    <source>
        <dbReference type="EMBL" id="WCL92480.1"/>
    </source>
</evidence>
<dbReference type="Gene3D" id="3.40.1080.10">
    <property type="entry name" value="Glutaconate Coenzyme A-transferase"/>
    <property type="match status" value="1"/>
</dbReference>